<proteinExistence type="predicted"/>
<feature type="region of interest" description="Disordered" evidence="1">
    <location>
        <begin position="84"/>
        <end position="109"/>
    </location>
</feature>
<name>A0A178MBB2_9PROT</name>
<evidence type="ECO:0000313" key="3">
    <source>
        <dbReference type="Proteomes" id="UP000078543"/>
    </source>
</evidence>
<organism evidence="2 3">
    <name type="scientific">Magnetospirillum moscoviense</name>
    <dbReference type="NCBI Taxonomy" id="1437059"/>
    <lineage>
        <taxon>Bacteria</taxon>
        <taxon>Pseudomonadati</taxon>
        <taxon>Pseudomonadota</taxon>
        <taxon>Alphaproteobacteria</taxon>
        <taxon>Rhodospirillales</taxon>
        <taxon>Rhodospirillaceae</taxon>
        <taxon>Magnetospirillum</taxon>
    </lineage>
</organism>
<dbReference type="AlphaFoldDB" id="A0A178MBB2"/>
<sequence length="109" mass="12146">MIADMIRDGILECQGNSSDSGYSHDPAIFDALENAARNLAPGAEEYLEWLVQARLGPIHQYHLLSIVKRATRIPLTVLRRQVRDISRRSGDSRNQPTFRLTGSDLLAAS</sequence>
<dbReference type="Proteomes" id="UP000078543">
    <property type="component" value="Unassembled WGS sequence"/>
</dbReference>
<accession>A0A178MBB2</accession>
<evidence type="ECO:0000313" key="2">
    <source>
        <dbReference type="EMBL" id="OAN45853.1"/>
    </source>
</evidence>
<dbReference type="EMBL" id="LWQU01000180">
    <property type="protein sequence ID" value="OAN45853.1"/>
    <property type="molecule type" value="Genomic_DNA"/>
</dbReference>
<comment type="caution">
    <text evidence="2">The sequence shown here is derived from an EMBL/GenBank/DDBJ whole genome shotgun (WGS) entry which is preliminary data.</text>
</comment>
<keyword evidence="3" id="KW-1185">Reference proteome</keyword>
<protein>
    <submittedName>
        <fullName evidence="2">Uncharacterized protein</fullName>
    </submittedName>
</protein>
<evidence type="ECO:0000256" key="1">
    <source>
        <dbReference type="SAM" id="MobiDB-lite"/>
    </source>
</evidence>
<reference evidence="2 3" key="1">
    <citation type="submission" date="2016-04" db="EMBL/GenBank/DDBJ databases">
        <title>Draft genome sequence of freshwater magnetotactic bacteria Magnetospirillum marisnigri SP-1 and Magnetospirillum moscoviense BB-1.</title>
        <authorList>
            <person name="Koziaeva V."/>
            <person name="Dziuba M.V."/>
            <person name="Ivanov T.M."/>
            <person name="Kuznetsov B."/>
            <person name="Grouzdev D.S."/>
        </authorList>
    </citation>
    <scope>NUCLEOTIDE SEQUENCE [LARGE SCALE GENOMIC DNA]</scope>
    <source>
        <strain evidence="2 3">BB-1</strain>
    </source>
</reference>
<gene>
    <name evidence="2" type="ORF">A6A05_16615</name>
</gene>